<dbReference type="InterPro" id="IPR036388">
    <property type="entry name" value="WH-like_DNA-bd_sf"/>
</dbReference>
<dbReference type="Gene3D" id="1.10.10.10">
    <property type="entry name" value="Winged helix-like DNA-binding domain superfamily/Winged helix DNA-binding domain"/>
    <property type="match status" value="1"/>
</dbReference>
<evidence type="ECO:0000313" key="1">
    <source>
        <dbReference type="EMBL" id="AWB28643.1"/>
    </source>
</evidence>
<gene>
    <name evidence="1" type="ORF">HARCEL1_05400</name>
</gene>
<organism evidence="1 2">
    <name type="scientific">Halococcoides cellulosivorans</name>
    <dbReference type="NCBI Taxonomy" id="1679096"/>
    <lineage>
        <taxon>Archaea</taxon>
        <taxon>Methanobacteriati</taxon>
        <taxon>Methanobacteriota</taxon>
        <taxon>Stenosarchaea group</taxon>
        <taxon>Halobacteria</taxon>
        <taxon>Halobacteriales</taxon>
        <taxon>Haloarculaceae</taxon>
        <taxon>Halococcoides</taxon>
    </lineage>
</organism>
<name>A0A2R4X4L5_9EURY</name>
<reference evidence="1 2" key="1">
    <citation type="submission" date="2018-04" db="EMBL/GenBank/DDBJ databases">
        <title>Halococcoides cellulosivorans gen. nov., sp. nov., an extremely halophilic cellulose-utilizing haloarchaeon from hypersaline lakes.</title>
        <authorList>
            <person name="Sorokin D.Y."/>
            <person name="Toshchakov S.V."/>
            <person name="Samarov N.I."/>
            <person name="Korzhenkov A."/>
            <person name="Kublanov I.V."/>
        </authorList>
    </citation>
    <scope>NUCLEOTIDE SEQUENCE [LARGE SCALE GENOMIC DNA]</scope>
    <source>
        <strain evidence="1 2">HArcel1</strain>
    </source>
</reference>
<dbReference type="SUPFAM" id="SSF46785">
    <property type="entry name" value="Winged helix' DNA-binding domain"/>
    <property type="match status" value="1"/>
</dbReference>
<evidence type="ECO:0008006" key="3">
    <source>
        <dbReference type="Google" id="ProtNLM"/>
    </source>
</evidence>
<dbReference type="AlphaFoldDB" id="A0A2R4X4L5"/>
<proteinExistence type="predicted"/>
<keyword evidence="2" id="KW-1185">Reference proteome</keyword>
<sequence length="55" mass="6342">MTTAQIADRTRLSPRTVRNALSRLDGRNLVRERPSFRDARKTLYEPSATLDTTHE</sequence>
<dbReference type="Proteomes" id="UP000244727">
    <property type="component" value="Chromosome"/>
</dbReference>
<accession>A0A2R4X4L5</accession>
<dbReference type="EMBL" id="CP028858">
    <property type="protein sequence ID" value="AWB28643.1"/>
    <property type="molecule type" value="Genomic_DNA"/>
</dbReference>
<evidence type="ECO:0000313" key="2">
    <source>
        <dbReference type="Proteomes" id="UP000244727"/>
    </source>
</evidence>
<dbReference type="InterPro" id="IPR036390">
    <property type="entry name" value="WH_DNA-bd_sf"/>
</dbReference>
<dbReference type="KEGG" id="harc:HARCEL1_05400"/>
<protein>
    <recommendedName>
        <fullName evidence="3">MarR family transcriptional regulator</fullName>
    </recommendedName>
</protein>